<sequence length="98" mass="11525">MATRRANLTDEEKRAVAVKRKEYNATYYLKNRSHILDKAWKKRAQTFIQKHGEDEYWNNYRIRNVPLRKLLGGGLLDKDGKPAPKVEEDPKPDVDFLP</sequence>
<organism evidence="2 3">
    <name type="scientific">Marasmius crinis-equi</name>
    <dbReference type="NCBI Taxonomy" id="585013"/>
    <lineage>
        <taxon>Eukaryota</taxon>
        <taxon>Fungi</taxon>
        <taxon>Dikarya</taxon>
        <taxon>Basidiomycota</taxon>
        <taxon>Agaricomycotina</taxon>
        <taxon>Agaricomycetes</taxon>
        <taxon>Agaricomycetidae</taxon>
        <taxon>Agaricales</taxon>
        <taxon>Marasmiineae</taxon>
        <taxon>Marasmiaceae</taxon>
        <taxon>Marasmius</taxon>
    </lineage>
</organism>
<evidence type="ECO:0000313" key="3">
    <source>
        <dbReference type="Proteomes" id="UP001465976"/>
    </source>
</evidence>
<evidence type="ECO:0000256" key="1">
    <source>
        <dbReference type="SAM" id="MobiDB-lite"/>
    </source>
</evidence>
<comment type="caution">
    <text evidence="2">The sequence shown here is derived from an EMBL/GenBank/DDBJ whole genome shotgun (WGS) entry which is preliminary data.</text>
</comment>
<protein>
    <submittedName>
        <fullName evidence="2">Uncharacterized protein</fullName>
    </submittedName>
</protein>
<name>A0ABR3F1J7_9AGAR</name>
<feature type="region of interest" description="Disordered" evidence="1">
    <location>
        <begin position="74"/>
        <end position="98"/>
    </location>
</feature>
<evidence type="ECO:0000313" key="2">
    <source>
        <dbReference type="EMBL" id="KAL0569084.1"/>
    </source>
</evidence>
<feature type="compositionally biased region" description="Basic and acidic residues" evidence="1">
    <location>
        <begin position="76"/>
        <end position="98"/>
    </location>
</feature>
<proteinExistence type="predicted"/>
<dbReference type="EMBL" id="JBAHYK010001196">
    <property type="protein sequence ID" value="KAL0569084.1"/>
    <property type="molecule type" value="Genomic_DNA"/>
</dbReference>
<keyword evidence="3" id="KW-1185">Reference proteome</keyword>
<dbReference type="Proteomes" id="UP001465976">
    <property type="component" value="Unassembled WGS sequence"/>
</dbReference>
<accession>A0ABR3F1J7</accession>
<gene>
    <name evidence="2" type="ORF">V5O48_012886</name>
</gene>
<reference evidence="2 3" key="1">
    <citation type="submission" date="2024-02" db="EMBL/GenBank/DDBJ databases">
        <title>A draft genome for the cacao thread blight pathogen Marasmius crinis-equi.</title>
        <authorList>
            <person name="Cohen S.P."/>
            <person name="Baruah I.K."/>
            <person name="Amoako-Attah I."/>
            <person name="Bukari Y."/>
            <person name="Meinhardt L.W."/>
            <person name="Bailey B.A."/>
        </authorList>
    </citation>
    <scope>NUCLEOTIDE SEQUENCE [LARGE SCALE GENOMIC DNA]</scope>
    <source>
        <strain evidence="2 3">GH-76</strain>
    </source>
</reference>